<dbReference type="InterPro" id="IPR032710">
    <property type="entry name" value="NTF2-like_dom_sf"/>
</dbReference>
<proteinExistence type="predicted"/>
<evidence type="ECO:0000313" key="3">
    <source>
        <dbReference type="Proteomes" id="UP000305067"/>
    </source>
</evidence>
<dbReference type="EMBL" id="ML178825">
    <property type="protein sequence ID" value="TFL01196.1"/>
    <property type="molecule type" value="Genomic_DNA"/>
</dbReference>
<dbReference type="InterPro" id="IPR037401">
    <property type="entry name" value="SnoaL-like"/>
</dbReference>
<organism evidence="2 3">
    <name type="scientific">Pterulicium gracile</name>
    <dbReference type="NCBI Taxonomy" id="1884261"/>
    <lineage>
        <taxon>Eukaryota</taxon>
        <taxon>Fungi</taxon>
        <taxon>Dikarya</taxon>
        <taxon>Basidiomycota</taxon>
        <taxon>Agaricomycotina</taxon>
        <taxon>Agaricomycetes</taxon>
        <taxon>Agaricomycetidae</taxon>
        <taxon>Agaricales</taxon>
        <taxon>Pleurotineae</taxon>
        <taxon>Pterulaceae</taxon>
        <taxon>Pterulicium</taxon>
    </lineage>
</organism>
<reference evidence="2 3" key="1">
    <citation type="journal article" date="2019" name="Nat. Ecol. Evol.">
        <title>Megaphylogeny resolves global patterns of mushroom evolution.</title>
        <authorList>
            <person name="Varga T."/>
            <person name="Krizsan K."/>
            <person name="Foldi C."/>
            <person name="Dima B."/>
            <person name="Sanchez-Garcia M."/>
            <person name="Sanchez-Ramirez S."/>
            <person name="Szollosi G.J."/>
            <person name="Szarkandi J.G."/>
            <person name="Papp V."/>
            <person name="Albert L."/>
            <person name="Andreopoulos W."/>
            <person name="Angelini C."/>
            <person name="Antonin V."/>
            <person name="Barry K.W."/>
            <person name="Bougher N.L."/>
            <person name="Buchanan P."/>
            <person name="Buyck B."/>
            <person name="Bense V."/>
            <person name="Catcheside P."/>
            <person name="Chovatia M."/>
            <person name="Cooper J."/>
            <person name="Damon W."/>
            <person name="Desjardin D."/>
            <person name="Finy P."/>
            <person name="Geml J."/>
            <person name="Haridas S."/>
            <person name="Hughes K."/>
            <person name="Justo A."/>
            <person name="Karasinski D."/>
            <person name="Kautmanova I."/>
            <person name="Kiss B."/>
            <person name="Kocsube S."/>
            <person name="Kotiranta H."/>
            <person name="LaButti K.M."/>
            <person name="Lechner B.E."/>
            <person name="Liimatainen K."/>
            <person name="Lipzen A."/>
            <person name="Lukacs Z."/>
            <person name="Mihaltcheva S."/>
            <person name="Morgado L.N."/>
            <person name="Niskanen T."/>
            <person name="Noordeloos M.E."/>
            <person name="Ohm R.A."/>
            <person name="Ortiz-Santana B."/>
            <person name="Ovrebo C."/>
            <person name="Racz N."/>
            <person name="Riley R."/>
            <person name="Savchenko A."/>
            <person name="Shiryaev A."/>
            <person name="Soop K."/>
            <person name="Spirin V."/>
            <person name="Szebenyi C."/>
            <person name="Tomsovsky M."/>
            <person name="Tulloss R.E."/>
            <person name="Uehling J."/>
            <person name="Grigoriev I.V."/>
            <person name="Vagvolgyi C."/>
            <person name="Papp T."/>
            <person name="Martin F.M."/>
            <person name="Miettinen O."/>
            <person name="Hibbett D.S."/>
            <person name="Nagy L.G."/>
        </authorList>
    </citation>
    <scope>NUCLEOTIDE SEQUENCE [LARGE SCALE GENOMIC DNA]</scope>
    <source>
        <strain evidence="2 3">CBS 309.79</strain>
    </source>
</reference>
<sequence>MPYSETSFLIDHLNVTDTINRLWSSVDRHDWATVAERVFAKEVVADYTLLIPGSPVEKLSCQVQTDLFKARVESFDSVQHCSTTVLIDLPQPSETYDRPSEVKATVTGVNALVKDNKTSLSGAWYELTLVREEAEGKNPWRISYMKPHGMWATGSNDVVPADFK</sequence>
<dbReference type="OrthoDB" id="5208229at2759"/>
<keyword evidence="3" id="KW-1185">Reference proteome</keyword>
<dbReference type="Gene3D" id="3.10.450.50">
    <property type="match status" value="1"/>
</dbReference>
<feature type="domain" description="SnoaL-like" evidence="1">
    <location>
        <begin position="9"/>
        <end position="146"/>
    </location>
</feature>
<gene>
    <name evidence="2" type="ORF">BDV98DRAFT_604539</name>
</gene>
<accession>A0A5C3QGP9</accession>
<protein>
    <recommendedName>
        <fullName evidence="1">SnoaL-like domain-containing protein</fullName>
    </recommendedName>
</protein>
<evidence type="ECO:0000313" key="2">
    <source>
        <dbReference type="EMBL" id="TFL01196.1"/>
    </source>
</evidence>
<dbReference type="Proteomes" id="UP000305067">
    <property type="component" value="Unassembled WGS sequence"/>
</dbReference>
<dbReference type="AlphaFoldDB" id="A0A5C3QGP9"/>
<dbReference type="SUPFAM" id="SSF54427">
    <property type="entry name" value="NTF2-like"/>
    <property type="match status" value="1"/>
</dbReference>
<evidence type="ECO:0000259" key="1">
    <source>
        <dbReference type="Pfam" id="PF13577"/>
    </source>
</evidence>
<dbReference type="Pfam" id="PF13577">
    <property type="entry name" value="SnoaL_4"/>
    <property type="match status" value="1"/>
</dbReference>
<name>A0A5C3QGP9_9AGAR</name>